<dbReference type="Proteomes" id="UP001205311">
    <property type="component" value="Unassembled WGS sequence"/>
</dbReference>
<dbReference type="InterPro" id="IPR003593">
    <property type="entry name" value="AAA+_ATPase"/>
</dbReference>
<proteinExistence type="inferred from homology"/>
<keyword evidence="4" id="KW-1185">Reference proteome</keyword>
<evidence type="ECO:0000313" key="3">
    <source>
        <dbReference type="EMBL" id="MCP2256714.1"/>
    </source>
</evidence>
<dbReference type="InterPro" id="IPR016300">
    <property type="entry name" value="ATPase_ArsA/GET3"/>
</dbReference>
<dbReference type="InterPro" id="IPR025723">
    <property type="entry name" value="ArsA/GET3_ATPase-like"/>
</dbReference>
<dbReference type="InterPro" id="IPR008978">
    <property type="entry name" value="HSP20-like_chaperone"/>
</dbReference>
<protein>
    <submittedName>
        <fullName evidence="3">Arsenite-transporting ATPase</fullName>
    </submittedName>
</protein>
<dbReference type="PANTHER" id="PTHR10803:SF3">
    <property type="entry name" value="ATPASE GET3"/>
    <property type="match status" value="1"/>
</dbReference>
<gene>
    <name evidence="3" type="ORF">LX15_000397</name>
</gene>
<accession>A0ABT1HMG9</accession>
<reference evidence="3 4" key="1">
    <citation type="submission" date="2022-06" db="EMBL/GenBank/DDBJ databases">
        <title>Genomic Encyclopedia of Archaeal and Bacterial Type Strains, Phase II (KMG-II): from individual species to whole genera.</title>
        <authorList>
            <person name="Goeker M."/>
        </authorList>
    </citation>
    <scope>NUCLEOTIDE SEQUENCE [LARGE SCALE GENOMIC DNA]</scope>
    <source>
        <strain evidence="3 4">DSM 40477</strain>
    </source>
</reference>
<dbReference type="CDD" id="cd02035">
    <property type="entry name" value="ArsA"/>
    <property type="match status" value="1"/>
</dbReference>
<dbReference type="InterPro" id="IPR027417">
    <property type="entry name" value="P-loop_NTPase"/>
</dbReference>
<feature type="domain" description="AAA+ ATPase" evidence="2">
    <location>
        <begin position="3"/>
        <end position="250"/>
    </location>
</feature>
<name>A0ABT1HMG9_STRSD</name>
<dbReference type="PANTHER" id="PTHR10803">
    <property type="entry name" value="ARSENICAL PUMP-DRIVING ATPASE ARSENITE-TRANSLOCATING ATPASE"/>
    <property type="match status" value="1"/>
</dbReference>
<dbReference type="EMBL" id="JAMTCP010000002">
    <property type="protein sequence ID" value="MCP2256714.1"/>
    <property type="molecule type" value="Genomic_DNA"/>
</dbReference>
<dbReference type="Pfam" id="PF02374">
    <property type="entry name" value="ArsA_ATPase"/>
    <property type="match status" value="1"/>
</dbReference>
<sequence length="411" mass="43544">MRRVRVLLFTGKGGVGKTTLAAATAAHLARSGRKVLVVSTDPAHSLADVLDAPVGPEPSEVDGESGVSASHVDSRGLVDDAWGDLRRHLRTVLAGAGVDELDAEELTVLPGVEELLALAEVERLARGGPWDTVVVDCAPTAETLRLLALPEAFATYLERLFPTHRRVVRGLLAGLAGGVAEQWDAVADALGRLARRLAELRDLLTDQDTTSVRLVLTPERVVAAETRRTLTALALQGVRVDGLVVNRVLPDLGGEDSPAARWLRTRRAEQEGVLAELRGAVELAGLGDAPVRVVEHRAAEPVGLPALAELADQLYGGDDPLAGPGGRPLVSVSGGGRDLDSEFHLRLAVPLAADTAVDLARVGDDLAVTVDGRRRLVALPSVLRRCVVSDAVADDHGLLVSFRPDPRLWMR</sequence>
<dbReference type="InterPro" id="IPR040612">
    <property type="entry name" value="ArsA_HSP20-like"/>
</dbReference>
<dbReference type="NCBIfam" id="TIGR00345">
    <property type="entry name" value="GET3_arsA_TRC40"/>
    <property type="match status" value="1"/>
</dbReference>
<comment type="caution">
    <text evidence="3">The sequence shown here is derived from an EMBL/GenBank/DDBJ whole genome shotgun (WGS) entry which is preliminary data.</text>
</comment>
<dbReference type="SMART" id="SM00382">
    <property type="entry name" value="AAA"/>
    <property type="match status" value="1"/>
</dbReference>
<comment type="similarity">
    <text evidence="1">Belongs to the arsA ATPase family.</text>
</comment>
<dbReference type="SUPFAM" id="SSF52540">
    <property type="entry name" value="P-loop containing nucleoside triphosphate hydrolases"/>
    <property type="match status" value="1"/>
</dbReference>
<dbReference type="Gene3D" id="3.40.50.300">
    <property type="entry name" value="P-loop containing nucleotide triphosphate hydrolases"/>
    <property type="match status" value="1"/>
</dbReference>
<organism evidence="3 4">
    <name type="scientific">Streptoalloteichus tenebrarius (strain ATCC 17920 / DSM 40477 / JCM 4838 / CBS 697.72 / NBRC 16177 / NCIMB 11028 / NRRL B-12390 / A12253. 1 / ISP 5477)</name>
    <name type="common">Streptomyces tenebrarius</name>
    <dbReference type="NCBI Taxonomy" id="1933"/>
    <lineage>
        <taxon>Bacteria</taxon>
        <taxon>Bacillati</taxon>
        <taxon>Actinomycetota</taxon>
        <taxon>Actinomycetes</taxon>
        <taxon>Pseudonocardiales</taxon>
        <taxon>Pseudonocardiaceae</taxon>
        <taxon>Streptoalloteichus</taxon>
    </lineage>
</organism>
<evidence type="ECO:0000256" key="1">
    <source>
        <dbReference type="ARBA" id="ARBA00011040"/>
    </source>
</evidence>
<dbReference type="Gene3D" id="2.60.40.790">
    <property type="match status" value="1"/>
</dbReference>
<dbReference type="Pfam" id="PF17886">
    <property type="entry name" value="ArsA_HSP20"/>
    <property type="match status" value="1"/>
</dbReference>
<evidence type="ECO:0000313" key="4">
    <source>
        <dbReference type="Proteomes" id="UP001205311"/>
    </source>
</evidence>
<evidence type="ECO:0000259" key="2">
    <source>
        <dbReference type="SMART" id="SM00382"/>
    </source>
</evidence>